<dbReference type="AlphaFoldDB" id="A0ABC8SU34"/>
<dbReference type="InterPro" id="IPR038408">
    <property type="entry name" value="GNK2_sf"/>
</dbReference>
<keyword evidence="2" id="KW-1185">Reference proteome</keyword>
<feature type="non-terminal residue" evidence="1">
    <location>
        <position position="74"/>
    </location>
</feature>
<gene>
    <name evidence="1" type="ORF">ILEXP_LOCUS29350</name>
</gene>
<evidence type="ECO:0000313" key="1">
    <source>
        <dbReference type="EMBL" id="CAK9160577.1"/>
    </source>
</evidence>
<accession>A0ABC8SU34</accession>
<dbReference type="EMBL" id="CAUOFW020003547">
    <property type="protein sequence ID" value="CAK9160577.1"/>
    <property type="molecule type" value="Genomic_DNA"/>
</dbReference>
<comment type="caution">
    <text evidence="1">The sequence shown here is derived from an EMBL/GenBank/DDBJ whole genome shotgun (WGS) entry which is preliminary data.</text>
</comment>
<dbReference type="Proteomes" id="UP001642360">
    <property type="component" value="Unassembled WGS sequence"/>
</dbReference>
<reference evidence="1 2" key="1">
    <citation type="submission" date="2024-02" db="EMBL/GenBank/DDBJ databases">
        <authorList>
            <person name="Vignale AGUSTIN F."/>
            <person name="Sosa J E."/>
            <person name="Modenutti C."/>
        </authorList>
    </citation>
    <scope>NUCLEOTIDE SEQUENCE [LARGE SCALE GENOMIC DNA]</scope>
</reference>
<protein>
    <submittedName>
        <fullName evidence="1">Uncharacterized protein</fullName>
    </submittedName>
</protein>
<name>A0ABC8SU34_9AQUA</name>
<dbReference type="Gene3D" id="3.30.430.20">
    <property type="entry name" value="Gnk2 domain, C-X8-C-X2-C motif"/>
    <property type="match status" value="1"/>
</dbReference>
<organism evidence="1 2">
    <name type="scientific">Ilex paraguariensis</name>
    <name type="common">yerba mate</name>
    <dbReference type="NCBI Taxonomy" id="185542"/>
    <lineage>
        <taxon>Eukaryota</taxon>
        <taxon>Viridiplantae</taxon>
        <taxon>Streptophyta</taxon>
        <taxon>Embryophyta</taxon>
        <taxon>Tracheophyta</taxon>
        <taxon>Spermatophyta</taxon>
        <taxon>Magnoliopsida</taxon>
        <taxon>eudicotyledons</taxon>
        <taxon>Gunneridae</taxon>
        <taxon>Pentapetalae</taxon>
        <taxon>asterids</taxon>
        <taxon>campanulids</taxon>
        <taxon>Aquifoliales</taxon>
        <taxon>Aquifoliaceae</taxon>
        <taxon>Ilex</taxon>
    </lineage>
</organism>
<sequence length="74" mass="8145">MSQGERGLYLNITEKDRFTQVLGDTMDGLATRASSDRSLNDQYVKGLATGEANFTRLQRLSSLVQCTPDLFGAD</sequence>
<evidence type="ECO:0000313" key="2">
    <source>
        <dbReference type="Proteomes" id="UP001642360"/>
    </source>
</evidence>
<proteinExistence type="predicted"/>